<gene>
    <name evidence="1" type="ORF">LCGC14_1215290</name>
</gene>
<sequence>MNTPARGEAAVPNKYYEHKIHVSHLYNIYESTKDLYKCMIIVEKSEDKASLKAMIQRKENHETSI</sequence>
<protein>
    <submittedName>
        <fullName evidence="1">Uncharacterized protein</fullName>
    </submittedName>
</protein>
<dbReference type="AlphaFoldDB" id="A0A0F9PHG7"/>
<reference evidence="1" key="1">
    <citation type="journal article" date="2015" name="Nature">
        <title>Complex archaea that bridge the gap between prokaryotes and eukaryotes.</title>
        <authorList>
            <person name="Spang A."/>
            <person name="Saw J.H."/>
            <person name="Jorgensen S.L."/>
            <person name="Zaremba-Niedzwiedzka K."/>
            <person name="Martijn J."/>
            <person name="Lind A.E."/>
            <person name="van Eijk R."/>
            <person name="Schleper C."/>
            <person name="Guy L."/>
            <person name="Ettema T.J."/>
        </authorList>
    </citation>
    <scope>NUCLEOTIDE SEQUENCE</scope>
</reference>
<organism evidence="1">
    <name type="scientific">marine sediment metagenome</name>
    <dbReference type="NCBI Taxonomy" id="412755"/>
    <lineage>
        <taxon>unclassified sequences</taxon>
        <taxon>metagenomes</taxon>
        <taxon>ecological metagenomes</taxon>
    </lineage>
</organism>
<comment type="caution">
    <text evidence="1">The sequence shown here is derived from an EMBL/GenBank/DDBJ whole genome shotgun (WGS) entry which is preliminary data.</text>
</comment>
<evidence type="ECO:0000313" key="1">
    <source>
        <dbReference type="EMBL" id="KKM92757.1"/>
    </source>
</evidence>
<name>A0A0F9PHG7_9ZZZZ</name>
<accession>A0A0F9PHG7</accession>
<proteinExistence type="predicted"/>
<dbReference type="EMBL" id="LAZR01006352">
    <property type="protein sequence ID" value="KKM92757.1"/>
    <property type="molecule type" value="Genomic_DNA"/>
</dbReference>